<dbReference type="Proteomes" id="UP000683360">
    <property type="component" value="Unassembled WGS sequence"/>
</dbReference>
<comment type="caution">
    <text evidence="1">The sequence shown here is derived from an EMBL/GenBank/DDBJ whole genome shotgun (WGS) entry which is preliminary data.</text>
</comment>
<evidence type="ECO:0000313" key="2">
    <source>
        <dbReference type="Proteomes" id="UP000683360"/>
    </source>
</evidence>
<dbReference type="EMBL" id="CAJPWZ010001190">
    <property type="protein sequence ID" value="CAG2209509.1"/>
    <property type="molecule type" value="Genomic_DNA"/>
</dbReference>
<evidence type="ECO:0000313" key="1">
    <source>
        <dbReference type="EMBL" id="CAG2209509.1"/>
    </source>
</evidence>
<organism evidence="1 2">
    <name type="scientific">Mytilus edulis</name>
    <name type="common">Blue mussel</name>
    <dbReference type="NCBI Taxonomy" id="6550"/>
    <lineage>
        <taxon>Eukaryota</taxon>
        <taxon>Metazoa</taxon>
        <taxon>Spiralia</taxon>
        <taxon>Lophotrochozoa</taxon>
        <taxon>Mollusca</taxon>
        <taxon>Bivalvia</taxon>
        <taxon>Autobranchia</taxon>
        <taxon>Pteriomorphia</taxon>
        <taxon>Mytilida</taxon>
        <taxon>Mytiloidea</taxon>
        <taxon>Mytilidae</taxon>
        <taxon>Mytilinae</taxon>
        <taxon>Mytilus</taxon>
    </lineage>
</organism>
<dbReference type="SUPFAM" id="SSF48452">
    <property type="entry name" value="TPR-like"/>
    <property type="match status" value="1"/>
</dbReference>
<name>A0A8S3RML6_MYTED</name>
<dbReference type="AlphaFoldDB" id="A0A8S3RML6"/>
<dbReference type="Gene3D" id="1.25.40.10">
    <property type="entry name" value="Tetratricopeptide repeat domain"/>
    <property type="match status" value="1"/>
</dbReference>
<sequence>MFVILEDFVLVTFLPLNQRVEDQIFGRTARKGEPGSAQLILDRSSLNKYFGRLRNINEITDMRNKVEKQRIIEIEKNLLQNVKCKEALFSHYCSFLRDVKNEHNLTEIEMKIVYNSLHEYWGMWLKEHCDFRSKENLILIPLKLRLQTKLQTAMRKVIQRKSPSANISHVIKFANEEMKSKNFEKAEQMFTRAIDVDEKRAAVAYYNRALCRIQMYGTKLLNGILQDLKQAEMSFEKFKQEAFLCLSLLDTSQIKGNRNDENLTKKSKF</sequence>
<gene>
    <name evidence="1" type="ORF">MEDL_23639</name>
</gene>
<keyword evidence="2" id="KW-1185">Reference proteome</keyword>
<dbReference type="Gene3D" id="3.40.50.300">
    <property type="entry name" value="P-loop containing nucleotide triphosphate hydrolases"/>
    <property type="match status" value="1"/>
</dbReference>
<accession>A0A8S3RML6</accession>
<reference evidence="1" key="1">
    <citation type="submission" date="2021-03" db="EMBL/GenBank/DDBJ databases">
        <authorList>
            <person name="Bekaert M."/>
        </authorList>
    </citation>
    <scope>NUCLEOTIDE SEQUENCE</scope>
</reference>
<dbReference type="OrthoDB" id="10067052at2759"/>
<dbReference type="InterPro" id="IPR027417">
    <property type="entry name" value="P-loop_NTPase"/>
</dbReference>
<dbReference type="InterPro" id="IPR011990">
    <property type="entry name" value="TPR-like_helical_dom_sf"/>
</dbReference>
<protein>
    <submittedName>
        <fullName evidence="1">Uncharacterized protein</fullName>
    </submittedName>
</protein>
<proteinExistence type="predicted"/>